<feature type="transmembrane region" description="Helical" evidence="1">
    <location>
        <begin position="64"/>
        <end position="83"/>
    </location>
</feature>
<evidence type="ECO:0000256" key="1">
    <source>
        <dbReference type="SAM" id="Phobius"/>
    </source>
</evidence>
<feature type="transmembrane region" description="Helical" evidence="1">
    <location>
        <begin position="95"/>
        <end position="118"/>
    </location>
</feature>
<dbReference type="KEGG" id="ajg:KKR91_08885"/>
<evidence type="ECO:0000313" key="2">
    <source>
        <dbReference type="EMBL" id="QWC11745.1"/>
    </source>
</evidence>
<proteinExistence type="predicted"/>
<accession>A0A975M8K2</accession>
<dbReference type="EMBL" id="CP076022">
    <property type="protein sequence ID" value="QWC11745.1"/>
    <property type="molecule type" value="Genomic_DNA"/>
</dbReference>
<keyword evidence="1" id="KW-0812">Transmembrane</keyword>
<organism evidence="2 3">
    <name type="scientific">Arthrobacter jiangjiafuii</name>
    <dbReference type="NCBI Taxonomy" id="2817475"/>
    <lineage>
        <taxon>Bacteria</taxon>
        <taxon>Bacillati</taxon>
        <taxon>Actinomycetota</taxon>
        <taxon>Actinomycetes</taxon>
        <taxon>Micrococcales</taxon>
        <taxon>Micrococcaceae</taxon>
        <taxon>Arthrobacter</taxon>
    </lineage>
</organism>
<name>A0A975M8K2_9MICC</name>
<dbReference type="Proteomes" id="UP000676885">
    <property type="component" value="Chromosome"/>
</dbReference>
<keyword evidence="1" id="KW-1133">Transmembrane helix</keyword>
<keyword evidence="1" id="KW-0472">Membrane</keyword>
<feature type="transmembrane region" description="Helical" evidence="1">
    <location>
        <begin position="138"/>
        <end position="157"/>
    </location>
</feature>
<reference evidence="2 3" key="1">
    <citation type="submission" date="2021-05" db="EMBL/GenBank/DDBJ databases">
        <title>Novel species in genus Arthrobacter.</title>
        <authorList>
            <person name="Zhang G."/>
        </authorList>
    </citation>
    <scope>NUCLEOTIDE SEQUENCE [LARGE SCALE GENOMIC DNA]</scope>
    <source>
        <strain evidence="3">zg-ZUI227</strain>
    </source>
</reference>
<dbReference type="Pfam" id="PF13160">
    <property type="entry name" value="DUF3995"/>
    <property type="match status" value="1"/>
</dbReference>
<sequence>MPQRAQASRTQASRTLAWAAFAAGTVHAAFSTYWALGGQWLLATVGQWAVARAAEDPAAVRPTLLIVAGAKLLAAVLPVVVIYGRLPRPRAWRTLCWFGGIALLLYGGLNILVSNAVLAGIIRPAGGYDKAAMIGHAWLWDPLFFIWGAALCLALYLSRPAGR</sequence>
<dbReference type="InterPro" id="IPR025058">
    <property type="entry name" value="DUF3995"/>
</dbReference>
<gene>
    <name evidence="2" type="ORF">KKR91_08885</name>
</gene>
<keyword evidence="3" id="KW-1185">Reference proteome</keyword>
<evidence type="ECO:0000313" key="3">
    <source>
        <dbReference type="Proteomes" id="UP000676885"/>
    </source>
</evidence>
<dbReference type="AlphaFoldDB" id="A0A975M8K2"/>
<protein>
    <submittedName>
        <fullName evidence="2">DUF3995 domain-containing protein</fullName>
    </submittedName>
</protein>